<evidence type="ECO:0000313" key="3">
    <source>
        <dbReference type="EMBL" id="MDE8644880.1"/>
    </source>
</evidence>
<accession>A0AAW6LJ35</accession>
<dbReference type="AlphaFoldDB" id="A0AAW6LJ35"/>
<dbReference type="GO" id="GO:0070967">
    <property type="term" value="F:coenzyme F420 binding"/>
    <property type="evidence" value="ECO:0007669"/>
    <property type="project" value="TreeGrafter"/>
</dbReference>
<sequence>MNSDFKRVSEAKYVLLTTFRKDGTPVATPLWAAPDGDKLLMWTVTDSYKVKRIRRNPSVTVAACDARGNPKGEPVAAVAEILDGPGTDHARDAIARRYGILGWITMKGSLLRRGKTGTIGLAVTAAWPRVSCRADRPTLSRSADR</sequence>
<dbReference type="InterPro" id="IPR011576">
    <property type="entry name" value="Pyridox_Oxase_N"/>
</dbReference>
<dbReference type="PANTHER" id="PTHR35176">
    <property type="entry name" value="HEME OXYGENASE HI_0854-RELATED"/>
    <property type="match status" value="1"/>
</dbReference>
<name>A0AAW6LJ35_RHOSG</name>
<dbReference type="EMBL" id="JARDXE010000004">
    <property type="protein sequence ID" value="MDE8644880.1"/>
    <property type="molecule type" value="Genomic_DNA"/>
</dbReference>
<dbReference type="Proteomes" id="UP001217325">
    <property type="component" value="Unassembled WGS sequence"/>
</dbReference>
<organism evidence="3 4">
    <name type="scientific">Rhodococcus qingshengii</name>
    <dbReference type="NCBI Taxonomy" id="334542"/>
    <lineage>
        <taxon>Bacteria</taxon>
        <taxon>Bacillati</taxon>
        <taxon>Actinomycetota</taxon>
        <taxon>Actinomycetes</taxon>
        <taxon>Mycobacteriales</taxon>
        <taxon>Nocardiaceae</taxon>
        <taxon>Rhodococcus</taxon>
        <taxon>Rhodococcus erythropolis group</taxon>
    </lineage>
</organism>
<dbReference type="Gene3D" id="2.30.110.10">
    <property type="entry name" value="Electron Transport, Fmn-binding Protein, Chain A"/>
    <property type="match status" value="1"/>
</dbReference>
<dbReference type="GO" id="GO:0005829">
    <property type="term" value="C:cytosol"/>
    <property type="evidence" value="ECO:0007669"/>
    <property type="project" value="TreeGrafter"/>
</dbReference>
<feature type="domain" description="Pyridoxamine 5'-phosphate oxidase N-terminal" evidence="2">
    <location>
        <begin position="8"/>
        <end position="99"/>
    </location>
</feature>
<gene>
    <name evidence="3" type="ORF">PXH69_07960</name>
</gene>
<comment type="caution">
    <text evidence="3">The sequence shown here is derived from an EMBL/GenBank/DDBJ whole genome shotgun (WGS) entry which is preliminary data.</text>
</comment>
<dbReference type="GO" id="GO:0016627">
    <property type="term" value="F:oxidoreductase activity, acting on the CH-CH group of donors"/>
    <property type="evidence" value="ECO:0007669"/>
    <property type="project" value="TreeGrafter"/>
</dbReference>
<protein>
    <submittedName>
        <fullName evidence="3">PPOX class F420-dependent oxidoreductase</fullName>
    </submittedName>
</protein>
<reference evidence="3" key="1">
    <citation type="submission" date="2023-02" db="EMBL/GenBank/DDBJ databases">
        <title>A novel hydrolase synthesized by Rhodococcus erythropolis HQ is responsible for the detoxification of Zearalenone.</title>
        <authorList>
            <person name="Hu J."/>
            <person name="Xu J."/>
        </authorList>
    </citation>
    <scope>NUCLEOTIDE SEQUENCE</scope>
    <source>
        <strain evidence="3">HQ</strain>
    </source>
</reference>
<dbReference type="RefSeq" id="WP_275231648.1">
    <property type="nucleotide sequence ID" value="NZ_JARDXE010000004.1"/>
</dbReference>
<dbReference type="InterPro" id="IPR019965">
    <property type="entry name" value="PPOX_F420-dep_Rv2061_put"/>
</dbReference>
<dbReference type="SUPFAM" id="SSF50475">
    <property type="entry name" value="FMN-binding split barrel"/>
    <property type="match status" value="1"/>
</dbReference>
<proteinExistence type="predicted"/>
<evidence type="ECO:0000259" key="2">
    <source>
        <dbReference type="Pfam" id="PF01243"/>
    </source>
</evidence>
<dbReference type="InterPro" id="IPR012349">
    <property type="entry name" value="Split_barrel_FMN-bd"/>
</dbReference>
<dbReference type="Pfam" id="PF01243">
    <property type="entry name" value="PNPOx_N"/>
    <property type="match status" value="1"/>
</dbReference>
<dbReference type="NCBIfam" id="TIGR03666">
    <property type="entry name" value="Rv2061_F420"/>
    <property type="match status" value="1"/>
</dbReference>
<evidence type="ECO:0000313" key="4">
    <source>
        <dbReference type="Proteomes" id="UP001217325"/>
    </source>
</evidence>
<dbReference type="InterPro" id="IPR052019">
    <property type="entry name" value="F420H2_bilvrd_red/Heme_oxyg"/>
</dbReference>
<evidence type="ECO:0000256" key="1">
    <source>
        <dbReference type="ARBA" id="ARBA00023002"/>
    </source>
</evidence>
<keyword evidence="1" id="KW-0560">Oxidoreductase</keyword>
<dbReference type="PANTHER" id="PTHR35176:SF11">
    <property type="entry name" value="PYRIDOXAMINE 5'-PHOSPHATE OXIDASE FAMILY PROTEIN"/>
    <property type="match status" value="1"/>
</dbReference>